<dbReference type="Pfam" id="PF00583">
    <property type="entry name" value="Acetyltransf_1"/>
    <property type="match status" value="1"/>
</dbReference>
<name>A0ABV2K904_SPOPS</name>
<dbReference type="PANTHER" id="PTHR13538">
    <property type="entry name" value="N-ACETYLTRANSFERASE 6"/>
    <property type="match status" value="1"/>
</dbReference>
<dbReference type="InterPro" id="IPR016181">
    <property type="entry name" value="Acyl_CoA_acyltransferase"/>
</dbReference>
<dbReference type="CDD" id="cd04301">
    <property type="entry name" value="NAT_SF"/>
    <property type="match status" value="1"/>
</dbReference>
<sequence length="160" mass="18736">MLIDLLSNRSDYVNDVSNMIYKEFVVNTGSKMTFEEVCIYFSNTNSERFPITLIAIEENECTGTISIFENDLKERELYKPWLASLYTKPEHRGKGVGQKLITETLKVIKKLGYKELYLRTENASDYYRDRGWSFVETITDDKGQKIDVFKFDLNNKKIIN</sequence>
<dbReference type="Proteomes" id="UP001549104">
    <property type="component" value="Unassembled WGS sequence"/>
</dbReference>
<dbReference type="RefSeq" id="WP_338656588.1">
    <property type="nucleotide sequence ID" value="NZ_CP146246.1"/>
</dbReference>
<feature type="domain" description="N-acetyltransferase" evidence="1">
    <location>
        <begin position="1"/>
        <end position="154"/>
    </location>
</feature>
<dbReference type="SUPFAM" id="SSF55729">
    <property type="entry name" value="Acyl-CoA N-acyltransferases (Nat)"/>
    <property type="match status" value="1"/>
</dbReference>
<dbReference type="InterPro" id="IPR000182">
    <property type="entry name" value="GNAT_dom"/>
</dbReference>
<evidence type="ECO:0000259" key="1">
    <source>
        <dbReference type="PROSITE" id="PS51186"/>
    </source>
</evidence>
<dbReference type="PANTHER" id="PTHR13538:SF4">
    <property type="entry name" value="N-ALPHA-ACETYLTRANSFERASE 80"/>
    <property type="match status" value="1"/>
</dbReference>
<organism evidence="2 3">
    <name type="scientific">Sporosarcina psychrophila</name>
    <name type="common">Bacillus psychrophilus</name>
    <dbReference type="NCBI Taxonomy" id="1476"/>
    <lineage>
        <taxon>Bacteria</taxon>
        <taxon>Bacillati</taxon>
        <taxon>Bacillota</taxon>
        <taxon>Bacilli</taxon>
        <taxon>Bacillales</taxon>
        <taxon>Caryophanaceae</taxon>
        <taxon>Sporosarcina</taxon>
    </lineage>
</organism>
<proteinExistence type="predicted"/>
<gene>
    <name evidence="2" type="ORF">ABIC55_002172</name>
</gene>
<accession>A0ABV2K904</accession>
<reference evidence="2 3" key="1">
    <citation type="submission" date="2024-06" db="EMBL/GenBank/DDBJ databases">
        <title>Sorghum-associated microbial communities from plants grown in Nebraska, USA.</title>
        <authorList>
            <person name="Schachtman D."/>
        </authorList>
    </citation>
    <scope>NUCLEOTIDE SEQUENCE [LARGE SCALE GENOMIC DNA]</scope>
    <source>
        <strain evidence="2 3">1288</strain>
    </source>
</reference>
<evidence type="ECO:0000313" key="3">
    <source>
        <dbReference type="Proteomes" id="UP001549104"/>
    </source>
</evidence>
<dbReference type="InterPro" id="IPR039840">
    <property type="entry name" value="NAA80"/>
</dbReference>
<comment type="caution">
    <text evidence="2">The sequence shown here is derived from an EMBL/GenBank/DDBJ whole genome shotgun (WGS) entry which is preliminary data.</text>
</comment>
<dbReference type="PROSITE" id="PS51186">
    <property type="entry name" value="GNAT"/>
    <property type="match status" value="1"/>
</dbReference>
<protein>
    <submittedName>
        <fullName evidence="2">N-acetyltransferase YhbS</fullName>
    </submittedName>
</protein>
<evidence type="ECO:0000313" key="2">
    <source>
        <dbReference type="EMBL" id="MET3657085.1"/>
    </source>
</evidence>
<keyword evidence="3" id="KW-1185">Reference proteome</keyword>
<dbReference type="Gene3D" id="3.40.630.30">
    <property type="match status" value="1"/>
</dbReference>
<dbReference type="EMBL" id="JBEPME010000002">
    <property type="protein sequence ID" value="MET3657085.1"/>
    <property type="molecule type" value="Genomic_DNA"/>
</dbReference>